<accession>A0A4S4MNN5</accession>
<dbReference type="Proteomes" id="UP000308730">
    <property type="component" value="Unassembled WGS sequence"/>
</dbReference>
<name>A0A4S4MNN5_9APHY</name>
<comment type="caution">
    <text evidence="1">The sequence shown here is derived from an EMBL/GenBank/DDBJ whole genome shotgun (WGS) entry which is preliminary data.</text>
</comment>
<proteinExistence type="predicted"/>
<keyword evidence="2" id="KW-1185">Reference proteome</keyword>
<reference evidence="1 2" key="1">
    <citation type="submission" date="2019-02" db="EMBL/GenBank/DDBJ databases">
        <title>Genome sequencing of the rare red list fungi Antrodiella citrinella (Flaviporus citrinellus).</title>
        <authorList>
            <person name="Buettner E."/>
            <person name="Kellner H."/>
        </authorList>
    </citation>
    <scope>NUCLEOTIDE SEQUENCE [LARGE SCALE GENOMIC DNA]</scope>
    <source>
        <strain evidence="1 2">DSM 108506</strain>
    </source>
</reference>
<dbReference type="EMBL" id="SGPM01000238">
    <property type="protein sequence ID" value="THH27616.1"/>
    <property type="molecule type" value="Genomic_DNA"/>
</dbReference>
<dbReference type="OrthoDB" id="2927476at2759"/>
<organism evidence="1 2">
    <name type="scientific">Antrodiella citrinella</name>
    <dbReference type="NCBI Taxonomy" id="2447956"/>
    <lineage>
        <taxon>Eukaryota</taxon>
        <taxon>Fungi</taxon>
        <taxon>Dikarya</taxon>
        <taxon>Basidiomycota</taxon>
        <taxon>Agaricomycotina</taxon>
        <taxon>Agaricomycetes</taxon>
        <taxon>Polyporales</taxon>
        <taxon>Steccherinaceae</taxon>
        <taxon>Antrodiella</taxon>
    </lineage>
</organism>
<dbReference type="AlphaFoldDB" id="A0A4S4MNN5"/>
<evidence type="ECO:0000313" key="2">
    <source>
        <dbReference type="Proteomes" id="UP000308730"/>
    </source>
</evidence>
<sequence length="140" mass="15302">MSTVDVLEEQTVVVETPKGGRTHSFLAKAGLTAFMDKKKEIQVNADIPVSVVILQLRGPIDLDTLDCDIEAFVKLPLAPALRVGNLKGNLRQGVTTRFSVAQVGGAITLYLKEKRLWIRSEIAFRGKTHNVDVGLIPLPI</sequence>
<protein>
    <submittedName>
        <fullName evidence="1">Uncharacterized protein</fullName>
    </submittedName>
</protein>
<gene>
    <name evidence="1" type="ORF">EUX98_g6577</name>
</gene>
<evidence type="ECO:0000313" key="1">
    <source>
        <dbReference type="EMBL" id="THH27616.1"/>
    </source>
</evidence>